<dbReference type="InterPro" id="IPR019821">
    <property type="entry name" value="Kinesin_motor_CS"/>
</dbReference>
<sequence length="323" mass="33958">MQQRKALLEVREDKNGGTFVPNLLCVKVSSYASVLALLAKGNRNRAVRHTDMNVSSSRSHAILQLVLEQWPAAEGCAGAGSGGGGVMGPRPPAGTLLRSKLNFVDLAGSERWDKGATMGADRVTEMNAINGSLSALAGVVAALTGGVAKRHVPYRDSKLTHLLQDSLGGNCRTTIIATISPSADAFDESVSTLKFADRASAIGNNPVVNTSRDLSSVLALKEREINRLRQLLAAYMSAQPQLAPGPELPLKVLTAGPAWQEGLSSASTSPTRSRPSVSGWQATALGDEPESGASSGGAAAEQLLNELMELRRALDMERALRIP</sequence>
<comment type="caution">
    <text evidence="5">Lacks conserved residue(s) required for the propagation of feature annotation.</text>
</comment>
<dbReference type="SMART" id="SM00129">
    <property type="entry name" value="KISc"/>
    <property type="match status" value="1"/>
</dbReference>
<protein>
    <recommendedName>
        <fullName evidence="6">Kinesin-like protein</fullName>
    </recommendedName>
</protein>
<dbReference type="Pfam" id="PF00225">
    <property type="entry name" value="Kinesin"/>
    <property type="match status" value="1"/>
</dbReference>
<dbReference type="InterPro" id="IPR027640">
    <property type="entry name" value="Kinesin-like_fam"/>
</dbReference>
<dbReference type="GO" id="GO:0005874">
    <property type="term" value="C:microtubule"/>
    <property type="evidence" value="ECO:0007669"/>
    <property type="project" value="UniProtKB-KW"/>
</dbReference>
<keyword evidence="2 6" id="KW-0067">ATP-binding</keyword>
<reference evidence="9 10" key="1">
    <citation type="submission" date="2020-02" db="EMBL/GenBank/DDBJ databases">
        <title>Draft genome sequence of Haematococcus lacustris strain NIES-144.</title>
        <authorList>
            <person name="Morimoto D."/>
            <person name="Nakagawa S."/>
            <person name="Yoshida T."/>
            <person name="Sawayama S."/>
        </authorList>
    </citation>
    <scope>NUCLEOTIDE SEQUENCE [LARGE SCALE GENOMIC DNA]</scope>
    <source>
        <strain evidence="9 10">NIES-144</strain>
    </source>
</reference>
<dbReference type="InterPro" id="IPR036961">
    <property type="entry name" value="Kinesin_motor_dom_sf"/>
</dbReference>
<dbReference type="EMBL" id="BLLF01000953">
    <property type="protein sequence ID" value="GFH16144.1"/>
    <property type="molecule type" value="Genomic_DNA"/>
</dbReference>
<evidence type="ECO:0000256" key="4">
    <source>
        <dbReference type="ARBA" id="ARBA00023175"/>
    </source>
</evidence>
<dbReference type="PANTHER" id="PTHR47968">
    <property type="entry name" value="CENTROMERE PROTEIN E"/>
    <property type="match status" value="1"/>
</dbReference>
<feature type="compositionally biased region" description="Low complexity" evidence="7">
    <location>
        <begin position="264"/>
        <end position="278"/>
    </location>
</feature>
<organism evidence="9 10">
    <name type="scientific">Haematococcus lacustris</name>
    <name type="common">Green alga</name>
    <name type="synonym">Haematococcus pluvialis</name>
    <dbReference type="NCBI Taxonomy" id="44745"/>
    <lineage>
        <taxon>Eukaryota</taxon>
        <taxon>Viridiplantae</taxon>
        <taxon>Chlorophyta</taxon>
        <taxon>core chlorophytes</taxon>
        <taxon>Chlorophyceae</taxon>
        <taxon>CS clade</taxon>
        <taxon>Chlamydomonadales</taxon>
        <taxon>Haematococcaceae</taxon>
        <taxon>Haematococcus</taxon>
    </lineage>
</organism>
<dbReference type="AlphaFoldDB" id="A0A699ZB94"/>
<keyword evidence="6" id="KW-0493">Microtubule</keyword>
<evidence type="ECO:0000256" key="1">
    <source>
        <dbReference type="ARBA" id="ARBA00022741"/>
    </source>
</evidence>
<keyword evidence="3" id="KW-0175">Coiled coil</keyword>
<comment type="similarity">
    <text evidence="5 6">Belongs to the TRAFAC class myosin-kinesin ATPase superfamily. Kinesin family.</text>
</comment>
<dbReference type="InterPro" id="IPR001752">
    <property type="entry name" value="Kinesin_motor_dom"/>
</dbReference>
<evidence type="ECO:0000256" key="6">
    <source>
        <dbReference type="RuleBase" id="RU000394"/>
    </source>
</evidence>
<evidence type="ECO:0000313" key="9">
    <source>
        <dbReference type="EMBL" id="GFH16144.1"/>
    </source>
</evidence>
<name>A0A699ZB94_HAELA</name>
<evidence type="ECO:0000313" key="10">
    <source>
        <dbReference type="Proteomes" id="UP000485058"/>
    </source>
</evidence>
<gene>
    <name evidence="9" type="ORF">HaLaN_12513</name>
</gene>
<dbReference type="PANTHER" id="PTHR47968:SF75">
    <property type="entry name" value="CENTROMERE-ASSOCIATED PROTEIN E"/>
    <property type="match status" value="1"/>
</dbReference>
<dbReference type="GO" id="GO:0007018">
    <property type="term" value="P:microtubule-based movement"/>
    <property type="evidence" value="ECO:0007669"/>
    <property type="project" value="InterPro"/>
</dbReference>
<keyword evidence="1 6" id="KW-0547">Nucleotide-binding</keyword>
<accession>A0A699ZB94</accession>
<dbReference type="GO" id="GO:0008017">
    <property type="term" value="F:microtubule binding"/>
    <property type="evidence" value="ECO:0007669"/>
    <property type="project" value="InterPro"/>
</dbReference>
<evidence type="ECO:0000259" key="8">
    <source>
        <dbReference type="PROSITE" id="PS50067"/>
    </source>
</evidence>
<dbReference type="PROSITE" id="PS50067">
    <property type="entry name" value="KINESIN_MOTOR_2"/>
    <property type="match status" value="1"/>
</dbReference>
<dbReference type="GO" id="GO:0003777">
    <property type="term" value="F:microtubule motor activity"/>
    <property type="evidence" value="ECO:0007669"/>
    <property type="project" value="InterPro"/>
</dbReference>
<dbReference type="PROSITE" id="PS00411">
    <property type="entry name" value="KINESIN_MOTOR_1"/>
    <property type="match status" value="1"/>
</dbReference>
<dbReference type="Proteomes" id="UP000485058">
    <property type="component" value="Unassembled WGS sequence"/>
</dbReference>
<keyword evidence="10" id="KW-1185">Reference proteome</keyword>
<keyword evidence="4 6" id="KW-0505">Motor protein</keyword>
<dbReference type="SUPFAM" id="SSF52540">
    <property type="entry name" value="P-loop containing nucleoside triphosphate hydrolases"/>
    <property type="match status" value="1"/>
</dbReference>
<feature type="region of interest" description="Disordered" evidence="7">
    <location>
        <begin position="261"/>
        <end position="298"/>
    </location>
</feature>
<evidence type="ECO:0000256" key="5">
    <source>
        <dbReference type="PROSITE-ProRule" id="PRU00283"/>
    </source>
</evidence>
<dbReference type="GO" id="GO:0005524">
    <property type="term" value="F:ATP binding"/>
    <property type="evidence" value="ECO:0007669"/>
    <property type="project" value="UniProtKB-KW"/>
</dbReference>
<proteinExistence type="inferred from homology"/>
<evidence type="ECO:0000256" key="7">
    <source>
        <dbReference type="SAM" id="MobiDB-lite"/>
    </source>
</evidence>
<dbReference type="PRINTS" id="PR00380">
    <property type="entry name" value="KINESINHEAVY"/>
</dbReference>
<evidence type="ECO:0000256" key="3">
    <source>
        <dbReference type="ARBA" id="ARBA00023054"/>
    </source>
</evidence>
<dbReference type="InterPro" id="IPR027417">
    <property type="entry name" value="P-loop_NTPase"/>
</dbReference>
<feature type="domain" description="Kinesin motor" evidence="8">
    <location>
        <begin position="1"/>
        <end position="202"/>
    </location>
</feature>
<evidence type="ECO:0000256" key="2">
    <source>
        <dbReference type="ARBA" id="ARBA00022840"/>
    </source>
</evidence>
<comment type="caution">
    <text evidence="9">The sequence shown here is derived from an EMBL/GenBank/DDBJ whole genome shotgun (WGS) entry which is preliminary data.</text>
</comment>
<dbReference type="Gene3D" id="3.40.850.10">
    <property type="entry name" value="Kinesin motor domain"/>
    <property type="match status" value="1"/>
</dbReference>